<dbReference type="CDD" id="cd00117">
    <property type="entry name" value="TFP"/>
    <property type="match status" value="1"/>
</dbReference>
<dbReference type="SUPFAM" id="SSF57302">
    <property type="entry name" value="Snake toxin-like"/>
    <property type="match status" value="1"/>
</dbReference>
<sequence length="124" mass="13716">MGLLQTAGIVCTFLLWISCVYGDTIQCYQCRNCPVPFEPEKANKLANCNYCRTILNYGGGDRVTVEKECVVSCVDKDHRQGGRGIQTQCCSTDFCNPASRIAVNRKFLASVALILPTMIWKAVV</sequence>
<dbReference type="AlphaFoldDB" id="A0AAV2TY26"/>
<proteinExistence type="predicted"/>
<evidence type="ECO:0000313" key="3">
    <source>
        <dbReference type="EMBL" id="CAL5139783.1"/>
    </source>
</evidence>
<evidence type="ECO:0000313" key="4">
    <source>
        <dbReference type="Proteomes" id="UP001497525"/>
    </source>
</evidence>
<protein>
    <recommendedName>
        <fullName evidence="2">Snake toxin/toxin-like domain-containing protein</fullName>
    </recommendedName>
</protein>
<reference evidence="3" key="1">
    <citation type="submission" date="2024-06" db="EMBL/GenBank/DDBJ databases">
        <authorList>
            <person name="Liu X."/>
            <person name="Lenzi L."/>
            <person name="Haldenby T S."/>
            <person name="Uol C."/>
        </authorList>
    </citation>
    <scope>NUCLEOTIDE SEQUENCE</scope>
</reference>
<gene>
    <name evidence="3" type="ORF">CDAUBV1_LOCUS14978</name>
</gene>
<dbReference type="Pfam" id="PF00087">
    <property type="entry name" value="Toxin_TOLIP"/>
    <property type="match status" value="1"/>
</dbReference>
<dbReference type="Proteomes" id="UP001497525">
    <property type="component" value="Unassembled WGS sequence"/>
</dbReference>
<feature type="chain" id="PRO_5043943266" description="Snake toxin/toxin-like domain-containing protein" evidence="1">
    <location>
        <begin position="23"/>
        <end position="124"/>
    </location>
</feature>
<dbReference type="Gene3D" id="2.10.60.10">
    <property type="entry name" value="CD59"/>
    <property type="match status" value="1"/>
</dbReference>
<comment type="caution">
    <text evidence="3">The sequence shown here is derived from an EMBL/GenBank/DDBJ whole genome shotgun (WGS) entry which is preliminary data.</text>
</comment>
<name>A0AAV2TY26_CALDB</name>
<dbReference type="InterPro" id="IPR045860">
    <property type="entry name" value="Snake_toxin-like_sf"/>
</dbReference>
<dbReference type="InterPro" id="IPR035076">
    <property type="entry name" value="Toxin/TOLIP"/>
</dbReference>
<feature type="signal peptide" evidence="1">
    <location>
        <begin position="1"/>
        <end position="22"/>
    </location>
</feature>
<keyword evidence="1" id="KW-0732">Signal</keyword>
<organism evidence="3 4">
    <name type="scientific">Calicophoron daubneyi</name>
    <name type="common">Rumen fluke</name>
    <name type="synonym">Paramphistomum daubneyi</name>
    <dbReference type="NCBI Taxonomy" id="300641"/>
    <lineage>
        <taxon>Eukaryota</taxon>
        <taxon>Metazoa</taxon>
        <taxon>Spiralia</taxon>
        <taxon>Lophotrochozoa</taxon>
        <taxon>Platyhelminthes</taxon>
        <taxon>Trematoda</taxon>
        <taxon>Digenea</taxon>
        <taxon>Plagiorchiida</taxon>
        <taxon>Pronocephalata</taxon>
        <taxon>Paramphistomoidea</taxon>
        <taxon>Paramphistomidae</taxon>
        <taxon>Calicophoron</taxon>
    </lineage>
</organism>
<feature type="domain" description="Snake toxin/toxin-like" evidence="2">
    <location>
        <begin position="26"/>
        <end position="96"/>
    </location>
</feature>
<dbReference type="EMBL" id="CAXLJL010000645">
    <property type="protein sequence ID" value="CAL5139783.1"/>
    <property type="molecule type" value="Genomic_DNA"/>
</dbReference>
<evidence type="ECO:0000259" key="2">
    <source>
        <dbReference type="Pfam" id="PF00087"/>
    </source>
</evidence>
<evidence type="ECO:0000256" key="1">
    <source>
        <dbReference type="SAM" id="SignalP"/>
    </source>
</evidence>
<accession>A0AAV2TY26</accession>